<dbReference type="PIRSF" id="PIRSF019455">
    <property type="entry name" value="CopR_AtkY"/>
    <property type="match status" value="1"/>
</dbReference>
<comment type="similarity">
    <text evidence="1">Belongs to the BlaI transcriptional regulatory family.</text>
</comment>
<dbReference type="InterPro" id="IPR036390">
    <property type="entry name" value="WH_DNA-bd_sf"/>
</dbReference>
<evidence type="ECO:0000256" key="2">
    <source>
        <dbReference type="ARBA" id="ARBA00023015"/>
    </source>
</evidence>
<organism evidence="5 6">
    <name type="scientific">Carnobacterium viridans</name>
    <dbReference type="NCBI Taxonomy" id="174587"/>
    <lineage>
        <taxon>Bacteria</taxon>
        <taxon>Bacillati</taxon>
        <taxon>Bacillota</taxon>
        <taxon>Bacilli</taxon>
        <taxon>Lactobacillales</taxon>
        <taxon>Carnobacteriaceae</taxon>
        <taxon>Carnobacterium</taxon>
    </lineage>
</organism>
<evidence type="ECO:0000256" key="1">
    <source>
        <dbReference type="ARBA" id="ARBA00011046"/>
    </source>
</evidence>
<evidence type="ECO:0000256" key="4">
    <source>
        <dbReference type="ARBA" id="ARBA00023163"/>
    </source>
</evidence>
<proteinExistence type="inferred from homology"/>
<dbReference type="AlphaFoldDB" id="A0A1H0ZW92"/>
<dbReference type="Pfam" id="PF03965">
    <property type="entry name" value="Penicillinase_R"/>
    <property type="match status" value="1"/>
</dbReference>
<reference evidence="6" key="1">
    <citation type="submission" date="2016-10" db="EMBL/GenBank/DDBJ databases">
        <authorList>
            <person name="Varghese N."/>
            <person name="Submissions S."/>
        </authorList>
    </citation>
    <scope>NUCLEOTIDE SEQUENCE [LARGE SCALE GENOMIC DNA]</scope>
    <source>
        <strain evidence="6">MPL-11</strain>
    </source>
</reference>
<dbReference type="Proteomes" id="UP000199481">
    <property type="component" value="Unassembled WGS sequence"/>
</dbReference>
<evidence type="ECO:0000313" key="5">
    <source>
        <dbReference type="EMBL" id="SDQ31326.1"/>
    </source>
</evidence>
<dbReference type="InterPro" id="IPR014071">
    <property type="entry name" value="Cu_transp_CopY/TcrY"/>
</dbReference>
<dbReference type="OrthoDB" id="1849040at2"/>
<dbReference type="InterPro" id="IPR036388">
    <property type="entry name" value="WH-like_DNA-bd_sf"/>
</dbReference>
<keyword evidence="4" id="KW-0804">Transcription</keyword>
<evidence type="ECO:0000256" key="3">
    <source>
        <dbReference type="ARBA" id="ARBA00023125"/>
    </source>
</evidence>
<accession>A0A1H0ZW92</accession>
<keyword evidence="2" id="KW-0805">Transcription regulation</keyword>
<dbReference type="GO" id="GO:0045892">
    <property type="term" value="P:negative regulation of DNA-templated transcription"/>
    <property type="evidence" value="ECO:0007669"/>
    <property type="project" value="InterPro"/>
</dbReference>
<evidence type="ECO:0000313" key="6">
    <source>
        <dbReference type="Proteomes" id="UP000199481"/>
    </source>
</evidence>
<dbReference type="SUPFAM" id="SSF46785">
    <property type="entry name" value="Winged helix' DNA-binding domain"/>
    <property type="match status" value="1"/>
</dbReference>
<dbReference type="NCBIfam" id="TIGR02698">
    <property type="entry name" value="CopY_TcrY"/>
    <property type="match status" value="1"/>
</dbReference>
<gene>
    <name evidence="5" type="ORF">SAMN04487752_1738</name>
</gene>
<name>A0A1H0ZW92_9LACT</name>
<dbReference type="GO" id="GO:0003677">
    <property type="term" value="F:DNA binding"/>
    <property type="evidence" value="ECO:0007669"/>
    <property type="project" value="UniProtKB-KW"/>
</dbReference>
<keyword evidence="6" id="KW-1185">Reference proteome</keyword>
<dbReference type="Gene3D" id="1.10.10.10">
    <property type="entry name" value="Winged helix-like DNA-binding domain superfamily/Winged helix DNA-binding domain"/>
    <property type="match status" value="1"/>
</dbReference>
<protein>
    <submittedName>
        <fullName evidence="5">Copper transport repressor, CopY/TcrY family</fullName>
    </submittedName>
</protein>
<sequence>MVMNIQIKITDAEWEVMRVVWAHGSVTSREIIEILESKMQWKAPTIKTLIGRLVEKGALATSPEGRKFIYTAKVSEQESMDVYTEDILSRVCNKHIGKFIADLVEEAALSKKDIASLMELLQKKSESALEVVPCECVTGQCECHLHHS</sequence>
<dbReference type="EMBL" id="FNJW01000008">
    <property type="protein sequence ID" value="SDQ31326.1"/>
    <property type="molecule type" value="Genomic_DNA"/>
</dbReference>
<dbReference type="Gene3D" id="1.10.4040.10">
    <property type="entry name" value="Penicillinase repressor domain"/>
    <property type="match status" value="1"/>
</dbReference>
<dbReference type="InterPro" id="IPR005650">
    <property type="entry name" value="BlaI_family"/>
</dbReference>
<keyword evidence="3" id="KW-0238">DNA-binding</keyword>